<dbReference type="eggNOG" id="ENOG5030MS9">
    <property type="taxonomic scope" value="Bacteria"/>
</dbReference>
<feature type="transmembrane region" description="Helical" evidence="1">
    <location>
        <begin position="60"/>
        <end position="88"/>
    </location>
</feature>
<dbReference type="EMBL" id="CP001991">
    <property type="protein sequence ID" value="ADE19443.1"/>
    <property type="molecule type" value="Genomic_DNA"/>
</dbReference>
<dbReference type="NCBIfam" id="NF045994">
    <property type="entry name" value="MAG4530_fam"/>
    <property type="match status" value="1"/>
</dbReference>
<reference evidence="2 3" key="3">
    <citation type="journal article" date="2011" name="J. Bacteriol.">
        <title>Genome sequences of Mycoplasma alligatoris A21JP2T and Mycoplasma crocodyli MP145T.</title>
        <authorList>
            <person name="Brown D.R."/>
            <person name="Farmerie W.G."/>
            <person name="May M."/>
            <person name="Benders G.A."/>
            <person name="Durkin A.S."/>
            <person name="Hlavinka K."/>
            <person name="Hostetler J."/>
            <person name="Jackson J."/>
            <person name="Johnson J."/>
            <person name="Miller R.H."/>
            <person name="Paralanov V."/>
            <person name="Radune D."/>
            <person name="Szczypinski B."/>
            <person name="Glass J.I."/>
        </authorList>
    </citation>
    <scope>NUCLEOTIDE SEQUENCE [LARGE SCALE GENOMIC DNA]</scope>
    <source>
        <strain evidence="3">ATCC 51981 / MP145</strain>
    </source>
</reference>
<protein>
    <submittedName>
        <fullName evidence="2">Uncharacterized protein</fullName>
    </submittedName>
</protein>
<keyword evidence="1" id="KW-0812">Transmembrane</keyword>
<evidence type="ECO:0000313" key="3">
    <source>
        <dbReference type="Proteomes" id="UP000001845"/>
    </source>
</evidence>
<organism evidence="2 3">
    <name type="scientific">Mycoplasma crocodyli (strain ATCC 51981 / MP145)</name>
    <dbReference type="NCBI Taxonomy" id="512564"/>
    <lineage>
        <taxon>Bacteria</taxon>
        <taxon>Bacillati</taxon>
        <taxon>Mycoplasmatota</taxon>
        <taxon>Mollicutes</taxon>
        <taxon>Mycoplasmataceae</taxon>
        <taxon>Mycoplasma</taxon>
    </lineage>
</organism>
<dbReference type="AlphaFoldDB" id="D5E5R3"/>
<dbReference type="Proteomes" id="UP000001845">
    <property type="component" value="Chromosome"/>
</dbReference>
<keyword evidence="1" id="KW-1133">Transmembrane helix</keyword>
<keyword evidence="1" id="KW-0472">Membrane</keyword>
<keyword evidence="3" id="KW-1185">Reference proteome</keyword>
<dbReference type="KEGG" id="mcd:MCRO_0481"/>
<reference evidence="3" key="1">
    <citation type="submission" date="2010-03" db="EMBL/GenBank/DDBJ databases">
        <title>The complete genome of Mycoplasma crocodyli MP145.</title>
        <authorList>
            <person name="Glass J.I."/>
            <person name="Durkin A.S."/>
            <person name="Hostetler J."/>
            <person name="Jackson J."/>
            <person name="Johnson J."/>
            <person name="May M.A."/>
            <person name="Paralanov V."/>
            <person name="Radune D."/>
            <person name="Szczypinski B."/>
            <person name="Brown D.R."/>
        </authorList>
    </citation>
    <scope>NUCLEOTIDE SEQUENCE [LARGE SCALE GENOMIC DNA]</scope>
    <source>
        <strain evidence="3">ATCC 51981 / MP145</strain>
    </source>
</reference>
<reference key="2">
    <citation type="submission" date="2010-03" db="EMBL/GenBank/DDBJ databases">
        <authorList>
            <person name="Ma Z."/>
            <person name="Wang X."/>
            <person name="Liu H."/>
        </authorList>
    </citation>
    <scope>NUCLEOTIDE SEQUENCE</scope>
    <source>
        <strain>MP145</strain>
    </source>
</reference>
<feature type="transmembrane region" description="Helical" evidence="1">
    <location>
        <begin position="21"/>
        <end position="48"/>
    </location>
</feature>
<evidence type="ECO:0000256" key="1">
    <source>
        <dbReference type="SAM" id="Phobius"/>
    </source>
</evidence>
<dbReference type="HOGENOM" id="CLU_616515_0_0_14"/>
<dbReference type="OrthoDB" id="394675at2"/>
<name>D5E5R3_MYCCM</name>
<proteinExistence type="predicted"/>
<accession>D5E5R3</accession>
<sequence>MLLNNKTENKFKQLNNIKRNRIHFEVIVSSLFVVFFIMLCVALIIYSYKNEESYSKTIKFILNSCIIFSIIVIPLIWLILINITILGVQYQYQKNIFKGIKWLKCYYFIKFQYSNITDLKVNKNVFKTDLVKFIKFMNSNNLVLQGSCSIAYKYKDYYREFNDIDFLGNSNKRLDTEKLKFENFTFESNNLNLGKGKYTNHPIEVLNVKTITKKSYCNYNDVNIPNYYWMLAMKYSQFFKILQVNKDFNNDLIIKKMNNTLADIAFLLSKKRVFSFKKFYENFELLILSNSFFEMLINQSKLFNLYDEDTILKLNNFLKDYQWKQKNMHEVFLWLELITKKLTSSQKFLQFNKSINRISGSWDKSVLSLVDKKIVLDYSDIKNLNVKINYDNYFNYYKNELTEMKKNNLSNLFVLFKIEAKEKEVKVDIRNIIILQILKESYED</sequence>
<dbReference type="RefSeq" id="WP_013054220.1">
    <property type="nucleotide sequence ID" value="NC_014014.1"/>
</dbReference>
<dbReference type="STRING" id="512564.MCRO_0481"/>
<gene>
    <name evidence="2" type="ordered locus">MCRO_0481</name>
</gene>
<evidence type="ECO:0000313" key="2">
    <source>
        <dbReference type="EMBL" id="ADE19443.1"/>
    </source>
</evidence>